<dbReference type="Proteomes" id="UP000075884">
    <property type="component" value="Unassembled WGS sequence"/>
</dbReference>
<dbReference type="AlphaFoldDB" id="A0A182NRZ5"/>
<evidence type="ECO:0000313" key="3">
    <source>
        <dbReference type="Proteomes" id="UP000075884"/>
    </source>
</evidence>
<sequence length="92" mass="9281">MAFKFVIFAAVVAVARAGLIASPAVTYAAAPAVVAAPVAKAHLDHRVGFDARVCTPNGPYLIECRGGLATMSAPAVTSSVTACPVSIEQISP</sequence>
<dbReference type="STRING" id="7168.A0A182NRZ5"/>
<keyword evidence="3" id="KW-1185">Reference proteome</keyword>
<organism evidence="2 3">
    <name type="scientific">Anopheles dirus</name>
    <dbReference type="NCBI Taxonomy" id="7168"/>
    <lineage>
        <taxon>Eukaryota</taxon>
        <taxon>Metazoa</taxon>
        <taxon>Ecdysozoa</taxon>
        <taxon>Arthropoda</taxon>
        <taxon>Hexapoda</taxon>
        <taxon>Insecta</taxon>
        <taxon>Pterygota</taxon>
        <taxon>Neoptera</taxon>
        <taxon>Endopterygota</taxon>
        <taxon>Diptera</taxon>
        <taxon>Nematocera</taxon>
        <taxon>Culicoidea</taxon>
        <taxon>Culicidae</taxon>
        <taxon>Anophelinae</taxon>
        <taxon>Anopheles</taxon>
    </lineage>
</organism>
<evidence type="ECO:0000256" key="1">
    <source>
        <dbReference type="SAM" id="SignalP"/>
    </source>
</evidence>
<protein>
    <submittedName>
        <fullName evidence="2">Uncharacterized protein</fullName>
    </submittedName>
</protein>
<name>A0A182NRZ5_9DIPT</name>
<proteinExistence type="predicted"/>
<feature type="signal peptide" evidence="1">
    <location>
        <begin position="1"/>
        <end position="17"/>
    </location>
</feature>
<dbReference type="EnsemblMetazoa" id="ADIR010435-RA">
    <property type="protein sequence ID" value="ADIR010435-PA"/>
    <property type="gene ID" value="ADIR010435"/>
</dbReference>
<keyword evidence="1" id="KW-0732">Signal</keyword>
<evidence type="ECO:0000313" key="2">
    <source>
        <dbReference type="EnsemblMetazoa" id="ADIR010435-PA"/>
    </source>
</evidence>
<dbReference type="VEuPathDB" id="VectorBase:ADIR010435"/>
<reference evidence="3" key="1">
    <citation type="submission" date="2013-03" db="EMBL/GenBank/DDBJ databases">
        <title>The Genome Sequence of Anopheles dirus WRAIR2.</title>
        <authorList>
            <consortium name="The Broad Institute Genomics Platform"/>
            <person name="Neafsey D.E."/>
            <person name="Walton C."/>
            <person name="Walker B."/>
            <person name="Young S.K."/>
            <person name="Zeng Q."/>
            <person name="Gargeya S."/>
            <person name="Fitzgerald M."/>
            <person name="Haas B."/>
            <person name="Abouelleil A."/>
            <person name="Allen A.W."/>
            <person name="Alvarado L."/>
            <person name="Arachchi H.M."/>
            <person name="Berlin A.M."/>
            <person name="Chapman S.B."/>
            <person name="Gainer-Dewar J."/>
            <person name="Goldberg J."/>
            <person name="Griggs A."/>
            <person name="Gujja S."/>
            <person name="Hansen M."/>
            <person name="Howarth C."/>
            <person name="Imamovic A."/>
            <person name="Ireland A."/>
            <person name="Larimer J."/>
            <person name="McCowan C."/>
            <person name="Murphy C."/>
            <person name="Pearson M."/>
            <person name="Poon T.W."/>
            <person name="Priest M."/>
            <person name="Roberts A."/>
            <person name="Saif S."/>
            <person name="Shea T."/>
            <person name="Sisk P."/>
            <person name="Sykes S."/>
            <person name="Wortman J."/>
            <person name="Nusbaum C."/>
            <person name="Birren B."/>
        </authorList>
    </citation>
    <scope>NUCLEOTIDE SEQUENCE [LARGE SCALE GENOMIC DNA]</scope>
    <source>
        <strain evidence="3">WRAIR2</strain>
    </source>
</reference>
<reference evidence="2" key="2">
    <citation type="submission" date="2020-05" db="UniProtKB">
        <authorList>
            <consortium name="EnsemblMetazoa"/>
        </authorList>
    </citation>
    <scope>IDENTIFICATION</scope>
    <source>
        <strain evidence="2">WRAIR2</strain>
    </source>
</reference>
<accession>A0A182NRZ5</accession>
<feature type="chain" id="PRO_5008130385" evidence="1">
    <location>
        <begin position="18"/>
        <end position="92"/>
    </location>
</feature>